<evidence type="ECO:0000313" key="5">
    <source>
        <dbReference type="Proteomes" id="UP000029549"/>
    </source>
</evidence>
<proteinExistence type="inferred from homology"/>
<feature type="region of interest" description="Disordered" evidence="2">
    <location>
        <begin position="396"/>
        <end position="464"/>
    </location>
</feature>
<dbReference type="SUPFAM" id="SSF102405">
    <property type="entry name" value="MCP/YpsA-like"/>
    <property type="match status" value="1"/>
</dbReference>
<name>A0A0E3BXR0_9BURK</name>
<reference evidence="4 5" key="1">
    <citation type="submission" date="2013-09" db="EMBL/GenBank/DDBJ databases">
        <title>High correlation between genotypes and phenotypes of environmental bacteria Comamonas testosteroni strains.</title>
        <authorList>
            <person name="Liu L."/>
            <person name="Zhu W."/>
            <person name="Xia X."/>
            <person name="Xu B."/>
            <person name="Luo M."/>
            <person name="Wang G."/>
        </authorList>
    </citation>
    <scope>NUCLEOTIDE SEQUENCE [LARGE SCALE GENOMIC DNA]</scope>
    <source>
        <strain evidence="4 5">DF2</strain>
    </source>
</reference>
<evidence type="ECO:0000256" key="1">
    <source>
        <dbReference type="ARBA" id="ARBA00006525"/>
    </source>
</evidence>
<comment type="caution">
    <text evidence="4">The sequence shown here is derived from an EMBL/GenBank/DDBJ whole genome shotgun (WGS) entry which is preliminary data.</text>
</comment>
<feature type="domain" description="Smf/DprA SLOG" evidence="3">
    <location>
        <begin position="81"/>
        <end position="267"/>
    </location>
</feature>
<dbReference type="Proteomes" id="UP000029549">
    <property type="component" value="Unassembled WGS sequence"/>
</dbReference>
<accession>A0A0E3BXR0</accession>
<dbReference type="AlphaFoldDB" id="A0A0E3BXR0"/>
<protein>
    <recommendedName>
        <fullName evidence="3">Smf/DprA SLOG domain-containing protein</fullName>
    </recommendedName>
</protein>
<feature type="compositionally biased region" description="Low complexity" evidence="2">
    <location>
        <begin position="449"/>
        <end position="459"/>
    </location>
</feature>
<gene>
    <name evidence="4" type="ORF">P608_06425</name>
</gene>
<keyword evidence="5" id="KW-1185">Reference proteome</keyword>
<feature type="region of interest" description="Disordered" evidence="2">
    <location>
        <begin position="345"/>
        <end position="366"/>
    </location>
</feature>
<sequence length="659" mass="71016">MKTVSSQTFHLLSLLRLKGVGPAALKKAVLLPGFDRMRLEELAAAVPQIARSLEGGANWQEAQDWAHAQVVAADRHNARILSAIDDEYPALLAATKDDPFIIYVQGTLAKPEQRSLAIIGTREPTQHGAVVARRITTHFGEAGWSIVSGLAIGCDGLAHQAALDCGAHTVAVMAHGLQMTAPAKHKSLAQAILASGGALVSEYPFGQAVQSQQYVKRDRTQAGMALGVVMIQSDLKGGSLYASRATLEYGRWLAVPYPTPKDLENNEPKVQANLVIAEALPHGRADLLRCPLSALERVIVLRNKDDYRQLAESNGIAFTKGESSIRHIHGVDADVSGERTEATGDFFSQSFPQPEPPRLKEPTNSEPTAAADEFNAIEAGVVAELVLSVSNIDASPGDAVPSEIGSAPEPSDAPTAEESPPVDDLSLVHEPAGTESAQTPGSEKDTQPAEAAKASASEAMEPNRRIQLEVGLSKDDEVGTAFGLWLPPKIGSKDFKKWLGDSADDMSVRDFYARHRRLHTHLADLQRKLLRVKGTLSHDQVLALSLVSEEVVLHLSKLASSSLKIEELSKTERLRKQKEDWIEQDQAGSQPLEPGIGEASKSRSKLAEDSSVLLSGNLKFYVIDGKDSDSGESPSEGDTKRFTLRELVQRLNSVLLSTF</sequence>
<dbReference type="PANTHER" id="PTHR43022:SF1">
    <property type="entry name" value="PROTEIN SMF"/>
    <property type="match status" value="1"/>
</dbReference>
<dbReference type="EMBL" id="AWTP01000078">
    <property type="protein sequence ID" value="KGH16411.1"/>
    <property type="molecule type" value="Genomic_DNA"/>
</dbReference>
<comment type="similarity">
    <text evidence="1">Belongs to the DprA/Smf family.</text>
</comment>
<dbReference type="Gene3D" id="3.40.50.450">
    <property type="match status" value="1"/>
</dbReference>
<dbReference type="PANTHER" id="PTHR43022">
    <property type="entry name" value="PROTEIN SMF"/>
    <property type="match status" value="1"/>
</dbReference>
<dbReference type="GO" id="GO:0009294">
    <property type="term" value="P:DNA-mediated transformation"/>
    <property type="evidence" value="ECO:0007669"/>
    <property type="project" value="InterPro"/>
</dbReference>
<dbReference type="InterPro" id="IPR003488">
    <property type="entry name" value="DprA"/>
</dbReference>
<organism evidence="4 5">
    <name type="scientific">Comamonas thiooxydans</name>
    <dbReference type="NCBI Taxonomy" id="363952"/>
    <lineage>
        <taxon>Bacteria</taxon>
        <taxon>Pseudomonadati</taxon>
        <taxon>Pseudomonadota</taxon>
        <taxon>Betaproteobacteria</taxon>
        <taxon>Burkholderiales</taxon>
        <taxon>Comamonadaceae</taxon>
        <taxon>Comamonas</taxon>
    </lineage>
</organism>
<dbReference type="Pfam" id="PF02481">
    <property type="entry name" value="DNA_processg_A"/>
    <property type="match status" value="1"/>
</dbReference>
<dbReference type="InterPro" id="IPR057666">
    <property type="entry name" value="DrpA_SLOG"/>
</dbReference>
<dbReference type="RefSeq" id="WP_080747428.1">
    <property type="nucleotide sequence ID" value="NZ_AWTO01000149.1"/>
</dbReference>
<evidence type="ECO:0000256" key="2">
    <source>
        <dbReference type="SAM" id="MobiDB-lite"/>
    </source>
</evidence>
<evidence type="ECO:0000259" key="3">
    <source>
        <dbReference type="Pfam" id="PF02481"/>
    </source>
</evidence>
<feature type="region of interest" description="Disordered" evidence="2">
    <location>
        <begin position="580"/>
        <end position="601"/>
    </location>
</feature>
<evidence type="ECO:0000313" key="4">
    <source>
        <dbReference type="EMBL" id="KGH16411.1"/>
    </source>
</evidence>